<dbReference type="Pfam" id="PF08731">
    <property type="entry name" value="AFT"/>
    <property type="match status" value="1"/>
</dbReference>
<protein>
    <recommendedName>
        <fullName evidence="4">FAR1 domain-containing protein</fullName>
    </recommendedName>
</protein>
<evidence type="ECO:0000256" key="1">
    <source>
        <dbReference type="SAM" id="MobiDB-lite"/>
    </source>
</evidence>
<dbReference type="OrthoDB" id="2437251at2759"/>
<reference evidence="2 3" key="1">
    <citation type="journal article" date="2013" name="PLoS Genet.">
        <title>Plant-symbiotic fungi as chemical engineers: Multi-genome analysis of the Clavicipitaceae reveals dynamics of alkaloid loci.</title>
        <authorList>
            <person name="Schardl C.L."/>
            <person name="Young C.A."/>
            <person name="Hesse U."/>
            <person name="Amyotte S.G."/>
            <person name="Andreeva K."/>
            <person name="Calie P.J."/>
            <person name="Fleetwood D.J."/>
            <person name="Haws D.C."/>
            <person name="Moore N."/>
            <person name="Oeser B."/>
            <person name="Panaccione D.G."/>
            <person name="Schweri K.K."/>
            <person name="Voisey C.R."/>
            <person name="Farman M.L."/>
            <person name="Jaromczyk J.W."/>
            <person name="Roe B.A."/>
            <person name="O'Sullivan D.M."/>
            <person name="Scott B."/>
            <person name="Tudzynski P."/>
            <person name="An Z."/>
            <person name="Arnaoudova E.G."/>
            <person name="Bullock C.T."/>
            <person name="Charlton N.D."/>
            <person name="Chen L."/>
            <person name="Cox M."/>
            <person name="Dinkins R.D."/>
            <person name="Florea S."/>
            <person name="Glenn A.E."/>
            <person name="Gordon A."/>
            <person name="Gueldener U."/>
            <person name="Harris D.R."/>
            <person name="Hollin W."/>
            <person name="Jaromczyk J."/>
            <person name="Johnson R.D."/>
            <person name="Khan A.K."/>
            <person name="Leistner E."/>
            <person name="Leuchtmann A."/>
            <person name="Li C."/>
            <person name="Liu J."/>
            <person name="Liu J."/>
            <person name="Liu M."/>
            <person name="Mace W."/>
            <person name="Machado C."/>
            <person name="Nagabhyru P."/>
            <person name="Pan J."/>
            <person name="Schmid J."/>
            <person name="Sugawara K."/>
            <person name="Steiner U."/>
            <person name="Takach J.E."/>
            <person name="Tanaka E."/>
            <person name="Webb J.S."/>
            <person name="Wilson E.V."/>
            <person name="Wiseman J.L."/>
            <person name="Yoshida R."/>
            <person name="Zeng Z."/>
        </authorList>
    </citation>
    <scope>NUCLEOTIDE SEQUENCE [LARGE SCALE GENOMIC DNA]</scope>
    <source>
        <strain evidence="2 3">20.1</strain>
    </source>
</reference>
<dbReference type="eggNOG" id="ENOG502S9FG">
    <property type="taxonomic scope" value="Eukaryota"/>
</dbReference>
<evidence type="ECO:0008006" key="4">
    <source>
        <dbReference type="Google" id="ProtNLM"/>
    </source>
</evidence>
<accession>M1W024</accession>
<dbReference type="InterPro" id="IPR014842">
    <property type="entry name" value="AFT"/>
</dbReference>
<gene>
    <name evidence="2" type="ORF">CPUR_02394</name>
</gene>
<dbReference type="Proteomes" id="UP000016801">
    <property type="component" value="Unassembled WGS sequence"/>
</dbReference>
<keyword evidence="3" id="KW-1185">Reference proteome</keyword>
<dbReference type="GO" id="GO:0010106">
    <property type="term" value="P:cellular response to iron ion starvation"/>
    <property type="evidence" value="ECO:0007669"/>
    <property type="project" value="InterPro"/>
</dbReference>
<dbReference type="EMBL" id="CAGA01000010">
    <property type="protein sequence ID" value="CCE28706.1"/>
    <property type="molecule type" value="Genomic_DNA"/>
</dbReference>
<dbReference type="InterPro" id="IPR052579">
    <property type="entry name" value="Zinc_finger_SWIM"/>
</dbReference>
<feature type="region of interest" description="Disordered" evidence="1">
    <location>
        <begin position="1"/>
        <end position="32"/>
    </location>
</feature>
<dbReference type="PANTHER" id="PTHR31569:SF4">
    <property type="entry name" value="SWIM-TYPE DOMAIN-CONTAINING PROTEIN"/>
    <property type="match status" value="1"/>
</dbReference>
<evidence type="ECO:0000313" key="2">
    <source>
        <dbReference type="EMBL" id="CCE28706.1"/>
    </source>
</evidence>
<evidence type="ECO:0000313" key="3">
    <source>
        <dbReference type="Proteomes" id="UP000016801"/>
    </source>
</evidence>
<dbReference type="PhylomeDB" id="M1W024"/>
<dbReference type="VEuPathDB" id="FungiDB:CPUR_02394"/>
<dbReference type="PANTHER" id="PTHR31569">
    <property type="entry name" value="SWIM-TYPE DOMAIN-CONTAINING PROTEIN"/>
    <property type="match status" value="1"/>
</dbReference>
<comment type="caution">
    <text evidence="2">The sequence shown here is derived from an EMBL/GenBank/DDBJ whole genome shotgun (WGS) entry which is preliminary data.</text>
</comment>
<dbReference type="GO" id="GO:0045944">
    <property type="term" value="P:positive regulation of transcription by RNA polymerase II"/>
    <property type="evidence" value="ECO:0007669"/>
    <property type="project" value="InterPro"/>
</dbReference>
<proteinExistence type="predicted"/>
<name>M1W024_CLAP2</name>
<dbReference type="HOGENOM" id="CLU_096856_0_0_1"/>
<dbReference type="AlphaFoldDB" id="M1W024"/>
<dbReference type="GO" id="GO:0000981">
    <property type="term" value="F:DNA-binding transcription factor activity, RNA polymerase II-specific"/>
    <property type="evidence" value="ECO:0007669"/>
    <property type="project" value="InterPro"/>
</dbReference>
<sequence>MSSASSPEPTADPLGAAHDEHEEGQIEDLPPSAQFGTLDELYTFLQQWGLQNGMAFVKQAASNYRKIDGQPTATYVRLGCDRGSRRASESRGIRRQGSSRLIGCPFRVRASCQRRLGDKWVYAVVNGHHNHGPSLDPVAHPVHRRRTAAQREAIRQISAIQGVSASAIPDLLRLQFPDALVTMKDIDNERQLARREALAQGTSS</sequence>
<organism evidence="2 3">
    <name type="scientific">Claviceps purpurea (strain 20.1)</name>
    <name type="common">Ergot fungus</name>
    <name type="synonym">Sphacelia segetum</name>
    <dbReference type="NCBI Taxonomy" id="1111077"/>
    <lineage>
        <taxon>Eukaryota</taxon>
        <taxon>Fungi</taxon>
        <taxon>Dikarya</taxon>
        <taxon>Ascomycota</taxon>
        <taxon>Pezizomycotina</taxon>
        <taxon>Sordariomycetes</taxon>
        <taxon>Hypocreomycetidae</taxon>
        <taxon>Hypocreales</taxon>
        <taxon>Clavicipitaceae</taxon>
        <taxon>Claviceps</taxon>
    </lineage>
</organism>